<protein>
    <recommendedName>
        <fullName evidence="1">Aminomethyltransferase C-terminal domain-containing protein</fullName>
    </recommendedName>
</protein>
<evidence type="ECO:0000259" key="1">
    <source>
        <dbReference type="Pfam" id="PF08669"/>
    </source>
</evidence>
<evidence type="ECO:0000313" key="2">
    <source>
        <dbReference type="EMBL" id="KRO91680.1"/>
    </source>
</evidence>
<reference evidence="2 3" key="1">
    <citation type="submission" date="2015-10" db="EMBL/GenBank/DDBJ databases">
        <title>Metagenome-Assembled Genomes uncover a global brackish microbiome.</title>
        <authorList>
            <person name="Hugerth L.W."/>
            <person name="Larsson J."/>
            <person name="Alneberg J."/>
            <person name="Lindh M.V."/>
            <person name="Legrand C."/>
            <person name="Pinhassi J."/>
            <person name="Andersson A.F."/>
        </authorList>
    </citation>
    <scope>NUCLEOTIDE SEQUENCE [LARGE SCALE GENOMIC DNA]</scope>
    <source>
        <strain evidence="2">BACL26 MAG-121220-bin70</strain>
    </source>
</reference>
<dbReference type="Proteomes" id="UP000051213">
    <property type="component" value="Unassembled WGS sequence"/>
</dbReference>
<evidence type="ECO:0000313" key="3">
    <source>
        <dbReference type="Proteomes" id="UP000051213"/>
    </source>
</evidence>
<sequence length="65" mass="7322">MGQVTSAVYSPRLERNIGFALLDIAYEKIGTELVVETPEGRRHLNVTSLPFIDPEKKIPRQSLRA</sequence>
<dbReference type="SUPFAM" id="SSF101790">
    <property type="entry name" value="Aminomethyltransferase beta-barrel domain"/>
    <property type="match status" value="1"/>
</dbReference>
<proteinExistence type="predicted"/>
<dbReference type="Gene3D" id="2.40.30.110">
    <property type="entry name" value="Aminomethyltransferase beta-barrel domains"/>
    <property type="match status" value="1"/>
</dbReference>
<comment type="caution">
    <text evidence="2">The sequence shown here is derived from an EMBL/GenBank/DDBJ whole genome shotgun (WGS) entry which is preliminary data.</text>
</comment>
<gene>
    <name evidence="2" type="ORF">ABS24_02635</name>
</gene>
<dbReference type="InterPro" id="IPR013977">
    <property type="entry name" value="GcvT_C"/>
</dbReference>
<feature type="domain" description="Aminomethyltransferase C-terminal" evidence="1">
    <location>
        <begin position="2"/>
        <end position="53"/>
    </location>
</feature>
<name>A0A0R2U2W3_9GAMM</name>
<dbReference type="InterPro" id="IPR029043">
    <property type="entry name" value="GcvT/YgfZ_C"/>
</dbReference>
<dbReference type="Pfam" id="PF08669">
    <property type="entry name" value="GCV_T_C"/>
    <property type="match status" value="1"/>
</dbReference>
<dbReference type="AlphaFoldDB" id="A0A0R2U2W3"/>
<organism evidence="2 3">
    <name type="scientific">SAR92 bacterium BACL26 MAG-121220-bin70</name>
    <dbReference type="NCBI Taxonomy" id="1655626"/>
    <lineage>
        <taxon>Bacteria</taxon>
        <taxon>Pseudomonadati</taxon>
        <taxon>Pseudomonadota</taxon>
        <taxon>Gammaproteobacteria</taxon>
        <taxon>Cellvibrionales</taxon>
        <taxon>Porticoccaceae</taxon>
        <taxon>SAR92 clade</taxon>
    </lineage>
</organism>
<dbReference type="EMBL" id="LICA01000447">
    <property type="protein sequence ID" value="KRO91680.1"/>
    <property type="molecule type" value="Genomic_DNA"/>
</dbReference>
<accession>A0A0R2U2W3</accession>